<evidence type="ECO:0000313" key="2">
    <source>
        <dbReference type="Proteomes" id="UP001500665"/>
    </source>
</evidence>
<keyword evidence="2" id="KW-1185">Reference proteome</keyword>
<sequence length="190" mass="20412">MAGNNANEIRVAGTGRVLVAPLNTAVPTDTTAPWAAGWKDLGFTGNDGVKFTKKDKIDQVETWQSTSPARLVYSQRDLTVKFGLLQLNEDTVPFFFGSGSVEETSTSGTFSYDLSTQAVADERMLGIEFTDGAAVKYRFIVPRGQVTDNEDLTLVNTAAIKLAVTYTALAPTDGSPLATWLMTDPSYATA</sequence>
<dbReference type="EMBL" id="BAAAHH010000001">
    <property type="protein sequence ID" value="GAA0938093.1"/>
    <property type="molecule type" value="Genomic_DNA"/>
</dbReference>
<protein>
    <recommendedName>
        <fullName evidence="3">Phage tail protein</fullName>
    </recommendedName>
</protein>
<proteinExistence type="predicted"/>
<dbReference type="RefSeq" id="WP_344236280.1">
    <property type="nucleotide sequence ID" value="NZ_BAAAHH010000001.1"/>
</dbReference>
<evidence type="ECO:0000313" key="1">
    <source>
        <dbReference type="EMBL" id="GAA0938093.1"/>
    </source>
</evidence>
<dbReference type="Proteomes" id="UP001500665">
    <property type="component" value="Unassembled WGS sequence"/>
</dbReference>
<comment type="caution">
    <text evidence="1">The sequence shown here is derived from an EMBL/GenBank/DDBJ whole genome shotgun (WGS) entry which is preliminary data.</text>
</comment>
<organism evidence="1 2">
    <name type="scientific">Actinocorallia libanotica</name>
    <dbReference type="NCBI Taxonomy" id="46162"/>
    <lineage>
        <taxon>Bacteria</taxon>
        <taxon>Bacillati</taxon>
        <taxon>Actinomycetota</taxon>
        <taxon>Actinomycetes</taxon>
        <taxon>Streptosporangiales</taxon>
        <taxon>Thermomonosporaceae</taxon>
        <taxon>Actinocorallia</taxon>
    </lineage>
</organism>
<dbReference type="InterPro" id="IPR058154">
    <property type="entry name" value="Bxb1_TTP-like"/>
</dbReference>
<dbReference type="Pfam" id="PF25681">
    <property type="entry name" value="Phage_TTP_17"/>
    <property type="match status" value="1"/>
</dbReference>
<accession>A0ABN1Q5R0</accession>
<name>A0ABN1Q5R0_9ACTN</name>
<evidence type="ECO:0008006" key="3">
    <source>
        <dbReference type="Google" id="ProtNLM"/>
    </source>
</evidence>
<reference evidence="1 2" key="1">
    <citation type="journal article" date="2019" name="Int. J. Syst. Evol. Microbiol.">
        <title>The Global Catalogue of Microorganisms (GCM) 10K type strain sequencing project: providing services to taxonomists for standard genome sequencing and annotation.</title>
        <authorList>
            <consortium name="The Broad Institute Genomics Platform"/>
            <consortium name="The Broad Institute Genome Sequencing Center for Infectious Disease"/>
            <person name="Wu L."/>
            <person name="Ma J."/>
        </authorList>
    </citation>
    <scope>NUCLEOTIDE SEQUENCE [LARGE SCALE GENOMIC DNA]</scope>
    <source>
        <strain evidence="1 2">JCM 10696</strain>
    </source>
</reference>
<gene>
    <name evidence="1" type="ORF">GCM10009550_05480</name>
</gene>